<evidence type="ECO:0000256" key="3">
    <source>
        <dbReference type="ARBA" id="ARBA00009370"/>
    </source>
</evidence>
<dbReference type="RefSeq" id="WP_377825475.1">
    <property type="nucleotide sequence ID" value="NZ_JBHSWJ010000002.1"/>
</dbReference>
<dbReference type="InterPro" id="IPR019758">
    <property type="entry name" value="Pept_S26A_signal_pept_1_CS"/>
</dbReference>
<accession>A0ABW2AVE1</accession>
<dbReference type="Proteomes" id="UP001596356">
    <property type="component" value="Unassembled WGS sequence"/>
</dbReference>
<evidence type="ECO:0000256" key="5">
    <source>
        <dbReference type="ARBA" id="ARBA00022801"/>
    </source>
</evidence>
<keyword evidence="6" id="KW-0645">Protease</keyword>
<evidence type="ECO:0000256" key="2">
    <source>
        <dbReference type="ARBA" id="ARBA00004401"/>
    </source>
</evidence>
<dbReference type="CDD" id="cd06530">
    <property type="entry name" value="S26_SPase_I"/>
    <property type="match status" value="1"/>
</dbReference>
<dbReference type="PROSITE" id="PS00761">
    <property type="entry name" value="SPASE_I_3"/>
    <property type="match status" value="1"/>
</dbReference>
<evidence type="ECO:0000256" key="6">
    <source>
        <dbReference type="RuleBase" id="RU362042"/>
    </source>
</evidence>
<comment type="similarity">
    <text evidence="3 6">Belongs to the peptidase S26 family.</text>
</comment>
<dbReference type="PANTHER" id="PTHR43390">
    <property type="entry name" value="SIGNAL PEPTIDASE I"/>
    <property type="match status" value="1"/>
</dbReference>
<dbReference type="GO" id="GO:0009003">
    <property type="term" value="F:signal peptidase activity"/>
    <property type="evidence" value="ECO:0007669"/>
    <property type="project" value="UniProtKB-EC"/>
</dbReference>
<keyword evidence="5 6" id="KW-0378">Hydrolase</keyword>
<comment type="catalytic activity">
    <reaction evidence="1 6">
        <text>Cleavage of hydrophobic, N-terminal signal or leader sequences from secreted and periplasmic proteins.</text>
        <dbReference type="EC" id="3.4.21.89"/>
    </reaction>
</comment>
<keyword evidence="6" id="KW-0812">Transmembrane</keyword>
<feature type="domain" description="Peptidase S26" evidence="7">
    <location>
        <begin position="21"/>
        <end position="215"/>
    </location>
</feature>
<organism evidence="8 9">
    <name type="scientific">Branchiibius cervicis</name>
    <dbReference type="NCBI Taxonomy" id="908252"/>
    <lineage>
        <taxon>Bacteria</taxon>
        <taxon>Bacillati</taxon>
        <taxon>Actinomycetota</taxon>
        <taxon>Actinomycetes</taxon>
        <taxon>Micrococcales</taxon>
        <taxon>Dermacoccaceae</taxon>
        <taxon>Branchiibius</taxon>
    </lineage>
</organism>
<dbReference type="Pfam" id="PF10502">
    <property type="entry name" value="Peptidase_S26"/>
    <property type="match status" value="1"/>
</dbReference>
<proteinExistence type="inferred from homology"/>
<dbReference type="Gene3D" id="2.10.109.10">
    <property type="entry name" value="Umud Fragment, subunit A"/>
    <property type="match status" value="1"/>
</dbReference>
<evidence type="ECO:0000313" key="9">
    <source>
        <dbReference type="Proteomes" id="UP001596356"/>
    </source>
</evidence>
<sequence>MSDDNGEERPTARRSGWRWIREVLIVVACSVILSLLIKTFLVQPFWIPSGSMENTLIPGDRILVSKLTPRFQHIDRGDVIVFSDPGGWLQGEAEDSQRSGPIGAVQNALEFVGLYPAGDDHLIKRVIGLPGDHVVCCNAAGQITVNAVPLKETEIYPGDAPSSKRFNITVPADSVWVMGDHRGDSADSRFHDDGTGATGSVPISDVTGRAIVVIWPFDRIGRLSDYADIYDVASKGSGP</sequence>
<dbReference type="PANTHER" id="PTHR43390:SF1">
    <property type="entry name" value="CHLOROPLAST PROCESSING PEPTIDASE"/>
    <property type="match status" value="1"/>
</dbReference>
<keyword evidence="9" id="KW-1185">Reference proteome</keyword>
<gene>
    <name evidence="8" type="primary">lepB</name>
    <name evidence="8" type="ORF">ACFQBT_12485</name>
</gene>
<dbReference type="NCBIfam" id="TIGR02227">
    <property type="entry name" value="sigpep_I_bact"/>
    <property type="match status" value="1"/>
</dbReference>
<evidence type="ECO:0000256" key="1">
    <source>
        <dbReference type="ARBA" id="ARBA00000677"/>
    </source>
</evidence>
<dbReference type="InterPro" id="IPR000223">
    <property type="entry name" value="Pept_S26A_signal_pept_1"/>
</dbReference>
<name>A0ABW2AVE1_9MICO</name>
<feature type="transmembrane region" description="Helical" evidence="6">
    <location>
        <begin position="23"/>
        <end position="46"/>
    </location>
</feature>
<dbReference type="SUPFAM" id="SSF51306">
    <property type="entry name" value="LexA/Signal peptidase"/>
    <property type="match status" value="1"/>
</dbReference>
<keyword evidence="6" id="KW-0472">Membrane</keyword>
<dbReference type="InterPro" id="IPR019533">
    <property type="entry name" value="Peptidase_S26"/>
</dbReference>
<evidence type="ECO:0000313" key="8">
    <source>
        <dbReference type="EMBL" id="MFC6714588.1"/>
    </source>
</evidence>
<keyword evidence="6" id="KW-1133">Transmembrane helix</keyword>
<dbReference type="InterPro" id="IPR036286">
    <property type="entry name" value="LexA/Signal_pep-like_sf"/>
</dbReference>
<dbReference type="PRINTS" id="PR00727">
    <property type="entry name" value="LEADERPTASE"/>
</dbReference>
<dbReference type="EC" id="3.4.21.89" evidence="4 6"/>
<evidence type="ECO:0000259" key="7">
    <source>
        <dbReference type="Pfam" id="PF10502"/>
    </source>
</evidence>
<comment type="subcellular location">
    <subcellularLocation>
        <location evidence="2">Cell membrane</location>
        <topology evidence="2">Single-pass type II membrane protein</topology>
    </subcellularLocation>
    <subcellularLocation>
        <location evidence="6">Membrane</location>
        <topology evidence="6">Single-pass type II membrane protein</topology>
    </subcellularLocation>
</comment>
<reference evidence="9" key="1">
    <citation type="journal article" date="2019" name="Int. J. Syst. Evol. Microbiol.">
        <title>The Global Catalogue of Microorganisms (GCM) 10K type strain sequencing project: providing services to taxonomists for standard genome sequencing and annotation.</title>
        <authorList>
            <consortium name="The Broad Institute Genomics Platform"/>
            <consortium name="The Broad Institute Genome Sequencing Center for Infectious Disease"/>
            <person name="Wu L."/>
            <person name="Ma J."/>
        </authorList>
    </citation>
    <scope>NUCLEOTIDE SEQUENCE [LARGE SCALE GENOMIC DNA]</scope>
    <source>
        <strain evidence="9">NBRC 106593</strain>
    </source>
</reference>
<evidence type="ECO:0000256" key="4">
    <source>
        <dbReference type="ARBA" id="ARBA00013208"/>
    </source>
</evidence>
<protein>
    <recommendedName>
        <fullName evidence="4 6">Signal peptidase I</fullName>
        <ecNumber evidence="4 6">3.4.21.89</ecNumber>
    </recommendedName>
</protein>
<comment type="caution">
    <text evidence="8">The sequence shown here is derived from an EMBL/GenBank/DDBJ whole genome shotgun (WGS) entry which is preliminary data.</text>
</comment>
<dbReference type="EMBL" id="JBHSWJ010000002">
    <property type="protein sequence ID" value="MFC6714588.1"/>
    <property type="molecule type" value="Genomic_DNA"/>
</dbReference>